<dbReference type="OrthoDB" id="5336357at2759"/>
<dbReference type="AlphaFoldDB" id="A0A6G1HBB2"/>
<evidence type="ECO:0000256" key="1">
    <source>
        <dbReference type="SAM" id="MobiDB-lite"/>
    </source>
</evidence>
<name>A0A6G1HBB2_9PEZI</name>
<feature type="compositionally biased region" description="Low complexity" evidence="1">
    <location>
        <begin position="13"/>
        <end position="33"/>
    </location>
</feature>
<organism evidence="2 3">
    <name type="scientific">Aulographum hederae CBS 113979</name>
    <dbReference type="NCBI Taxonomy" id="1176131"/>
    <lineage>
        <taxon>Eukaryota</taxon>
        <taxon>Fungi</taxon>
        <taxon>Dikarya</taxon>
        <taxon>Ascomycota</taxon>
        <taxon>Pezizomycotina</taxon>
        <taxon>Dothideomycetes</taxon>
        <taxon>Pleosporomycetidae</taxon>
        <taxon>Aulographales</taxon>
        <taxon>Aulographaceae</taxon>
    </lineage>
</organism>
<proteinExistence type="predicted"/>
<sequence length="206" mass="23049">MALKRKRSDPDISPESTSSWPSVSTRSSMSPSPVCFGLQPNRHTLENAMWNWKPKAYASSGSGLNSRTMKRVRDNRPDASIIHQLTISKLFNAQKQHPDASPIQSQERLTGYREQAPQRSTLHAFWQLPQPPSLLNPVFFQPQSSTLVEMARCDDCERPIGTNDSMSMDLDDGPDNEYGCRACGKRVCDICAVAGDERRCLSCCGW</sequence>
<dbReference type="Proteomes" id="UP000800041">
    <property type="component" value="Unassembled WGS sequence"/>
</dbReference>
<dbReference type="EMBL" id="ML977142">
    <property type="protein sequence ID" value="KAF1990347.1"/>
    <property type="molecule type" value="Genomic_DNA"/>
</dbReference>
<evidence type="ECO:0000313" key="3">
    <source>
        <dbReference type="Proteomes" id="UP000800041"/>
    </source>
</evidence>
<gene>
    <name evidence="2" type="ORF">K402DRAFT_324924</name>
</gene>
<reference evidence="2" key="1">
    <citation type="journal article" date="2020" name="Stud. Mycol.">
        <title>101 Dothideomycetes genomes: a test case for predicting lifestyles and emergence of pathogens.</title>
        <authorList>
            <person name="Haridas S."/>
            <person name="Albert R."/>
            <person name="Binder M."/>
            <person name="Bloem J."/>
            <person name="Labutti K."/>
            <person name="Salamov A."/>
            <person name="Andreopoulos B."/>
            <person name="Baker S."/>
            <person name="Barry K."/>
            <person name="Bills G."/>
            <person name="Bluhm B."/>
            <person name="Cannon C."/>
            <person name="Castanera R."/>
            <person name="Culley D."/>
            <person name="Daum C."/>
            <person name="Ezra D."/>
            <person name="Gonzalez J."/>
            <person name="Henrissat B."/>
            <person name="Kuo A."/>
            <person name="Liang C."/>
            <person name="Lipzen A."/>
            <person name="Lutzoni F."/>
            <person name="Magnuson J."/>
            <person name="Mondo S."/>
            <person name="Nolan M."/>
            <person name="Ohm R."/>
            <person name="Pangilinan J."/>
            <person name="Park H.-J."/>
            <person name="Ramirez L."/>
            <person name="Alfaro M."/>
            <person name="Sun H."/>
            <person name="Tritt A."/>
            <person name="Yoshinaga Y."/>
            <person name="Zwiers L.-H."/>
            <person name="Turgeon B."/>
            <person name="Goodwin S."/>
            <person name="Spatafora J."/>
            <person name="Crous P."/>
            <person name="Grigoriev I."/>
        </authorList>
    </citation>
    <scope>NUCLEOTIDE SEQUENCE</scope>
    <source>
        <strain evidence="2">CBS 113979</strain>
    </source>
</reference>
<accession>A0A6G1HBB2</accession>
<evidence type="ECO:0000313" key="2">
    <source>
        <dbReference type="EMBL" id="KAF1990347.1"/>
    </source>
</evidence>
<keyword evidence="3" id="KW-1185">Reference proteome</keyword>
<protein>
    <submittedName>
        <fullName evidence="2">Uncharacterized protein</fullName>
    </submittedName>
</protein>
<feature type="region of interest" description="Disordered" evidence="1">
    <location>
        <begin position="1"/>
        <end position="35"/>
    </location>
</feature>